<comment type="caution">
    <text evidence="10">The sequence shown here is derived from an EMBL/GenBank/DDBJ whole genome shotgun (WGS) entry which is preliminary data.</text>
</comment>
<evidence type="ECO:0000256" key="4">
    <source>
        <dbReference type="ARBA" id="ARBA00022679"/>
    </source>
</evidence>
<dbReference type="GO" id="GO:0005524">
    <property type="term" value="F:ATP binding"/>
    <property type="evidence" value="ECO:0007669"/>
    <property type="project" value="UniProtKB-KW"/>
</dbReference>
<dbReference type="InterPro" id="IPR036393">
    <property type="entry name" value="AceGlu_kinase-like_sf"/>
</dbReference>
<dbReference type="PRINTS" id="PR00474">
    <property type="entry name" value="GLU5KINASE"/>
</dbReference>
<evidence type="ECO:0000256" key="5">
    <source>
        <dbReference type="ARBA" id="ARBA00022741"/>
    </source>
</evidence>
<dbReference type="InterPro" id="IPR002478">
    <property type="entry name" value="PUA"/>
</dbReference>
<dbReference type="SUPFAM" id="SSF53633">
    <property type="entry name" value="Carbamate kinase-like"/>
    <property type="match status" value="1"/>
</dbReference>
<dbReference type="InterPro" id="IPR041739">
    <property type="entry name" value="G5K_ProB"/>
</dbReference>
<dbReference type="FunFam" id="3.40.1160.10:FF:000018">
    <property type="entry name" value="Glutamate 5-kinase"/>
    <property type="match status" value="1"/>
</dbReference>
<dbReference type="InterPro" id="IPR001057">
    <property type="entry name" value="Glu/AcGlu_kinase"/>
</dbReference>
<keyword evidence="3 8" id="KW-0641">Proline biosynthesis</keyword>
<comment type="pathway">
    <text evidence="8">Amino-acid biosynthesis; L-proline biosynthesis; L-glutamate 5-semialdehyde from L-glutamate: step 1/2.</text>
</comment>
<dbReference type="AlphaFoldDB" id="A0A2T0LU47"/>
<evidence type="ECO:0000313" key="11">
    <source>
        <dbReference type="Proteomes" id="UP000238362"/>
    </source>
</evidence>
<dbReference type="PIRSF" id="PIRSF000729">
    <property type="entry name" value="GK"/>
    <property type="match status" value="1"/>
</dbReference>
<feature type="binding site" evidence="8">
    <location>
        <begin position="176"/>
        <end position="177"/>
    </location>
    <ligand>
        <name>ATP</name>
        <dbReference type="ChEBI" id="CHEBI:30616"/>
    </ligand>
</feature>
<protein>
    <recommendedName>
        <fullName evidence="8">Glutamate 5-kinase</fullName>
        <ecNumber evidence="8">2.7.2.11</ecNumber>
    </recommendedName>
    <alternativeName>
        <fullName evidence="8">Gamma-glutamyl kinase</fullName>
        <shortName evidence="8">GK</shortName>
    </alternativeName>
</protein>
<keyword evidence="11" id="KW-1185">Reference proteome</keyword>
<dbReference type="Pfam" id="PF00696">
    <property type="entry name" value="AA_kinase"/>
    <property type="match status" value="1"/>
</dbReference>
<keyword evidence="1 8" id="KW-0963">Cytoplasm</keyword>
<dbReference type="SMART" id="SM00359">
    <property type="entry name" value="PUA"/>
    <property type="match status" value="1"/>
</dbReference>
<dbReference type="PROSITE" id="PS00902">
    <property type="entry name" value="GLUTAMATE_5_KINASE"/>
    <property type="match status" value="1"/>
</dbReference>
<dbReference type="GO" id="GO:0005829">
    <property type="term" value="C:cytosol"/>
    <property type="evidence" value="ECO:0007669"/>
    <property type="project" value="TreeGrafter"/>
</dbReference>
<gene>
    <name evidence="8" type="primary">proB</name>
    <name evidence="10" type="ORF">B0I33_106362</name>
</gene>
<comment type="function">
    <text evidence="8">Catalyzes the transfer of a phosphate group to glutamate to form L-glutamate 5-phosphate.</text>
</comment>
<keyword evidence="6 8" id="KW-0418">Kinase</keyword>
<dbReference type="EC" id="2.7.2.11" evidence="8"/>
<dbReference type="InterPro" id="IPR015947">
    <property type="entry name" value="PUA-like_sf"/>
</dbReference>
<dbReference type="InterPro" id="IPR011529">
    <property type="entry name" value="Glu_5kinase"/>
</dbReference>
<evidence type="ECO:0000256" key="6">
    <source>
        <dbReference type="ARBA" id="ARBA00022777"/>
    </source>
</evidence>
<reference evidence="10 11" key="1">
    <citation type="submission" date="2018-03" db="EMBL/GenBank/DDBJ databases">
        <title>Genomic Encyclopedia of Type Strains, Phase III (KMG-III): the genomes of soil and plant-associated and newly described type strains.</title>
        <authorList>
            <person name="Whitman W."/>
        </authorList>
    </citation>
    <scope>NUCLEOTIDE SEQUENCE [LARGE SCALE GENOMIC DNA]</scope>
    <source>
        <strain evidence="10 11">CGMCC 4.7125</strain>
    </source>
</reference>
<dbReference type="CDD" id="cd04242">
    <property type="entry name" value="AAK_G5K_ProB"/>
    <property type="match status" value="1"/>
</dbReference>
<comment type="subcellular location">
    <subcellularLocation>
        <location evidence="8">Cytoplasm</location>
    </subcellularLocation>
</comment>
<dbReference type="HAMAP" id="MF_00456">
    <property type="entry name" value="ProB"/>
    <property type="match status" value="1"/>
</dbReference>
<dbReference type="PANTHER" id="PTHR43654:SF1">
    <property type="entry name" value="ISOPENTENYL PHOSPHATE KINASE"/>
    <property type="match status" value="1"/>
</dbReference>
<evidence type="ECO:0000256" key="1">
    <source>
        <dbReference type="ARBA" id="ARBA00022490"/>
    </source>
</evidence>
<dbReference type="Gene3D" id="2.30.130.10">
    <property type="entry name" value="PUA domain"/>
    <property type="match status" value="1"/>
</dbReference>
<dbReference type="GO" id="GO:0004349">
    <property type="term" value="F:glutamate 5-kinase activity"/>
    <property type="evidence" value="ECO:0007669"/>
    <property type="project" value="UniProtKB-UniRule"/>
</dbReference>
<dbReference type="InterPro" id="IPR036974">
    <property type="entry name" value="PUA_sf"/>
</dbReference>
<evidence type="ECO:0000256" key="8">
    <source>
        <dbReference type="HAMAP-Rule" id="MF_00456"/>
    </source>
</evidence>
<dbReference type="UniPathway" id="UPA00098">
    <property type="reaction ID" value="UER00359"/>
</dbReference>
<dbReference type="EMBL" id="PVNH01000006">
    <property type="protein sequence ID" value="PRX47260.1"/>
    <property type="molecule type" value="Genomic_DNA"/>
</dbReference>
<evidence type="ECO:0000256" key="3">
    <source>
        <dbReference type="ARBA" id="ARBA00022650"/>
    </source>
</evidence>
<accession>A0A2T0LU47</accession>
<feature type="domain" description="PUA" evidence="9">
    <location>
        <begin position="280"/>
        <end position="359"/>
    </location>
</feature>
<feature type="binding site" evidence="8">
    <location>
        <position position="144"/>
    </location>
    <ligand>
        <name>substrate</name>
    </ligand>
</feature>
<keyword evidence="7 8" id="KW-0067">ATP-binding</keyword>
<dbReference type="CDD" id="cd21157">
    <property type="entry name" value="PUA_G5K"/>
    <property type="match status" value="1"/>
</dbReference>
<evidence type="ECO:0000313" key="10">
    <source>
        <dbReference type="EMBL" id="PRX47260.1"/>
    </source>
</evidence>
<dbReference type="Gene3D" id="3.40.1160.10">
    <property type="entry name" value="Acetylglutamate kinase-like"/>
    <property type="match status" value="1"/>
</dbReference>
<name>A0A2T0LU47_9PSEU</name>
<evidence type="ECO:0000259" key="9">
    <source>
        <dbReference type="SMART" id="SM00359"/>
    </source>
</evidence>
<evidence type="ECO:0000256" key="7">
    <source>
        <dbReference type="ARBA" id="ARBA00022840"/>
    </source>
</evidence>
<feature type="binding site" evidence="8">
    <location>
        <position position="156"/>
    </location>
    <ligand>
        <name>substrate</name>
    </ligand>
</feature>
<dbReference type="PROSITE" id="PS50890">
    <property type="entry name" value="PUA"/>
    <property type="match status" value="1"/>
</dbReference>
<dbReference type="Pfam" id="PF01472">
    <property type="entry name" value="PUA"/>
    <property type="match status" value="1"/>
</dbReference>
<feature type="binding site" evidence="8">
    <location>
        <position position="17"/>
    </location>
    <ligand>
        <name>ATP</name>
        <dbReference type="ChEBI" id="CHEBI:30616"/>
    </ligand>
</feature>
<comment type="similarity">
    <text evidence="8">Belongs to the glutamate 5-kinase family.</text>
</comment>
<organism evidence="10 11">
    <name type="scientific">Prauserella shujinwangii</name>
    <dbReference type="NCBI Taxonomy" id="1453103"/>
    <lineage>
        <taxon>Bacteria</taxon>
        <taxon>Bacillati</taxon>
        <taxon>Actinomycetota</taxon>
        <taxon>Actinomycetes</taxon>
        <taxon>Pseudonocardiales</taxon>
        <taxon>Pseudonocardiaceae</taxon>
        <taxon>Prauserella</taxon>
    </lineage>
</organism>
<dbReference type="GO" id="GO:0003723">
    <property type="term" value="F:RNA binding"/>
    <property type="evidence" value="ECO:0007669"/>
    <property type="project" value="InterPro"/>
</dbReference>
<dbReference type="PANTHER" id="PTHR43654">
    <property type="entry name" value="GLUTAMATE 5-KINASE"/>
    <property type="match status" value="1"/>
</dbReference>
<dbReference type="Proteomes" id="UP000238362">
    <property type="component" value="Unassembled WGS sequence"/>
</dbReference>
<dbReference type="InterPro" id="IPR005715">
    <property type="entry name" value="Glu_5kinase/COase_Synthase"/>
</dbReference>
<dbReference type="RefSeq" id="WP_106179773.1">
    <property type="nucleotide sequence ID" value="NZ_PVNH01000006.1"/>
</dbReference>
<proteinExistence type="inferred from homology"/>
<feature type="binding site" evidence="8">
    <location>
        <begin position="217"/>
        <end position="223"/>
    </location>
    <ligand>
        <name>ATP</name>
        <dbReference type="ChEBI" id="CHEBI:30616"/>
    </ligand>
</feature>
<feature type="binding site" evidence="8">
    <location>
        <position position="57"/>
    </location>
    <ligand>
        <name>substrate</name>
    </ligand>
</feature>
<dbReference type="OrthoDB" id="9804434at2"/>
<keyword evidence="2 8" id="KW-0028">Amino-acid biosynthesis</keyword>
<keyword evidence="5 8" id="KW-0547">Nucleotide-binding</keyword>
<dbReference type="NCBIfam" id="TIGR01027">
    <property type="entry name" value="proB"/>
    <property type="match status" value="1"/>
</dbReference>
<sequence>MSEARRAIAEADRLVVKVGSSALTTAGDGLDAARLDALVDAIAERVSRETQIVLVSSGAIGAGLAPLSLGSRPRDLATQQAAASVGQLALAHAYAESFGRYSLTVGQVLLTSDDVVRRAHYRNAERTFSRLLALGAVPVVNENDTVATEEIRFGDNDRLAALVAHLIRADGLVLLSDVDGLYDGDPRNGSTRKIVEVSDESDLDGLAVGRSSSGLGTGGMVSKVAAARTAAAAGIPVLIAAAAEAKDALGHARGGTAFHAAGSRLSARRFWLGYAAGSSGRLHLDDGAVAAVVSRRRSLLAAGITGVDGDFQAGDVVDLVDPAQRVVARGVVAFDVGELPDLIGRSSHELPDEQRREVVHADDLVPLRHG</sequence>
<dbReference type="GO" id="GO:0055129">
    <property type="term" value="P:L-proline biosynthetic process"/>
    <property type="evidence" value="ECO:0007669"/>
    <property type="project" value="UniProtKB-UniRule"/>
</dbReference>
<keyword evidence="4 8" id="KW-0808">Transferase</keyword>
<evidence type="ECO:0000256" key="2">
    <source>
        <dbReference type="ARBA" id="ARBA00022605"/>
    </source>
</evidence>
<dbReference type="SUPFAM" id="SSF88697">
    <property type="entry name" value="PUA domain-like"/>
    <property type="match status" value="1"/>
</dbReference>
<dbReference type="InterPro" id="IPR001048">
    <property type="entry name" value="Asp/Glu/Uridylate_kinase"/>
</dbReference>
<comment type="catalytic activity">
    <reaction evidence="8">
        <text>L-glutamate + ATP = L-glutamyl 5-phosphate + ADP</text>
        <dbReference type="Rhea" id="RHEA:14877"/>
        <dbReference type="ChEBI" id="CHEBI:29985"/>
        <dbReference type="ChEBI" id="CHEBI:30616"/>
        <dbReference type="ChEBI" id="CHEBI:58274"/>
        <dbReference type="ChEBI" id="CHEBI:456216"/>
        <dbReference type="EC" id="2.7.2.11"/>
    </reaction>
</comment>
<dbReference type="InterPro" id="IPR019797">
    <property type="entry name" value="Glutamate_5-kinase_CS"/>
</dbReference>